<keyword evidence="4" id="KW-1185">Reference proteome</keyword>
<evidence type="ECO:0000313" key="1">
    <source>
        <dbReference type="EMBL" id="MFC2997849.1"/>
    </source>
</evidence>
<reference evidence="1" key="1">
    <citation type="journal article" date="2014" name="Int. J. Syst. Evol. Microbiol.">
        <title>Complete genome of a new Firmicutes species belonging to the dominant human colonic microbiota ('Ruminococcus bicirculans') reveals two chromosomes and a selective capacity to utilize plant glucans.</title>
        <authorList>
            <consortium name="NISC Comparative Sequencing Program"/>
            <person name="Wegmann U."/>
            <person name="Louis P."/>
            <person name="Goesmann A."/>
            <person name="Henrissat B."/>
            <person name="Duncan S.H."/>
            <person name="Flint H.J."/>
        </authorList>
    </citation>
    <scope>NUCLEOTIDE SEQUENCE</scope>
    <source>
        <strain evidence="1">KCTC 62575</strain>
    </source>
</reference>
<dbReference type="Proteomes" id="UP000240957">
    <property type="component" value="Unassembled WGS sequence"/>
</dbReference>
<dbReference type="AlphaFoldDB" id="A0A371YS39"/>
<evidence type="ECO:0000313" key="3">
    <source>
        <dbReference type="Proteomes" id="UP000240957"/>
    </source>
</evidence>
<reference evidence="2 3" key="2">
    <citation type="submission" date="2018-08" db="EMBL/GenBank/DDBJ databases">
        <title>The draft genome of Acinetobacter sichuanensis strain WCHAc060041.</title>
        <authorList>
            <person name="Qin J."/>
            <person name="Feng Y."/>
            <person name="Zong Z."/>
        </authorList>
    </citation>
    <scope>NUCLEOTIDE SEQUENCE [LARGE SCALE GENOMIC DNA]</scope>
    <source>
        <strain evidence="2 3">WCHAc060041</strain>
    </source>
</reference>
<reference evidence="1" key="4">
    <citation type="submission" date="2024-09" db="EMBL/GenBank/DDBJ databases">
        <authorList>
            <person name="Sun Q."/>
            <person name="Mori K."/>
        </authorList>
    </citation>
    <scope>NUCLEOTIDE SEQUENCE</scope>
    <source>
        <strain evidence="1">KCTC 62575</strain>
    </source>
</reference>
<evidence type="ECO:0000313" key="2">
    <source>
        <dbReference type="EMBL" id="RFC84154.1"/>
    </source>
</evidence>
<dbReference type="EMBL" id="JBHRSF010000157">
    <property type="protein sequence ID" value="MFC2997849.1"/>
    <property type="molecule type" value="Genomic_DNA"/>
</dbReference>
<sequence>MSTFSNITVIEHENDKVALLIDGKAISERYEIHHEKKVIDELKALEDGQALKLFEQFIFSHTDLNLEHAYLYSTCIIKQNTAYKVVVNFIYKLTVSGQAPSEHVITNQGKAMTAEDIKKFIQDHVEMSLTKYTDLNYAY</sequence>
<dbReference type="EMBL" id="PYIX02000009">
    <property type="protein sequence ID" value="RFC84154.1"/>
    <property type="molecule type" value="Genomic_DNA"/>
</dbReference>
<proteinExistence type="predicted"/>
<dbReference type="RefSeq" id="WP_107007735.1">
    <property type="nucleotide sequence ID" value="NZ_JBHRSF010000157.1"/>
</dbReference>
<organism evidence="2 3">
    <name type="scientific">Acinetobacter sichuanensis</name>
    <dbReference type="NCBI Taxonomy" id="2136183"/>
    <lineage>
        <taxon>Bacteria</taxon>
        <taxon>Pseudomonadati</taxon>
        <taxon>Pseudomonadota</taxon>
        <taxon>Gammaproteobacteria</taxon>
        <taxon>Moraxellales</taxon>
        <taxon>Moraxellaceae</taxon>
        <taxon>Acinetobacter</taxon>
    </lineage>
</organism>
<gene>
    <name evidence="1" type="ORF">ACFODO_21865</name>
    <name evidence="2" type="ORF">C9E89_008110</name>
</gene>
<comment type="caution">
    <text evidence="2">The sequence shown here is derived from an EMBL/GenBank/DDBJ whole genome shotgun (WGS) entry which is preliminary data.</text>
</comment>
<accession>A0A371YS39</accession>
<dbReference type="Proteomes" id="UP001595455">
    <property type="component" value="Unassembled WGS sequence"/>
</dbReference>
<evidence type="ECO:0000313" key="4">
    <source>
        <dbReference type="Proteomes" id="UP001595455"/>
    </source>
</evidence>
<protein>
    <submittedName>
        <fullName evidence="2">Uncharacterized protein</fullName>
    </submittedName>
</protein>
<reference evidence="4" key="3">
    <citation type="journal article" date="2019" name="Int. J. Syst. Evol. Microbiol.">
        <title>The Global Catalogue of Microorganisms (GCM) 10K type strain sequencing project: providing services to taxonomists for standard genome sequencing and annotation.</title>
        <authorList>
            <consortium name="The Broad Institute Genomics Platform"/>
            <consortium name="The Broad Institute Genome Sequencing Center for Infectious Disease"/>
            <person name="Wu L."/>
            <person name="Ma J."/>
        </authorList>
    </citation>
    <scope>NUCLEOTIDE SEQUENCE [LARGE SCALE GENOMIC DNA]</scope>
    <source>
        <strain evidence="4">KCTC 62575</strain>
    </source>
</reference>
<dbReference type="OrthoDB" id="6701077at2"/>
<name>A0A371YS39_9GAMM</name>